<dbReference type="EMBL" id="VSSQ01000213">
    <property type="protein sequence ID" value="MPL85911.1"/>
    <property type="molecule type" value="Genomic_DNA"/>
</dbReference>
<accession>A0A644V402</accession>
<organism evidence="3">
    <name type="scientific">bioreactor metagenome</name>
    <dbReference type="NCBI Taxonomy" id="1076179"/>
    <lineage>
        <taxon>unclassified sequences</taxon>
        <taxon>metagenomes</taxon>
        <taxon>ecological metagenomes</taxon>
    </lineage>
</organism>
<reference evidence="3" key="1">
    <citation type="submission" date="2019-08" db="EMBL/GenBank/DDBJ databases">
        <authorList>
            <person name="Kucharzyk K."/>
            <person name="Murdoch R.W."/>
            <person name="Higgins S."/>
            <person name="Loffler F."/>
        </authorList>
    </citation>
    <scope>NUCLEOTIDE SEQUENCE</scope>
</reference>
<sequence>MKNMPAKEIKALRQQGKLAEALELAQAELAAEPDNIWPKRNISWVYYDYLKQNTAPEHFDDFLLWLTKIADLNLPEEEKMLFDHLSWQIGSIVFKTFNSGPAHYGKMIQLVGLAQSFSYTRPSEGYSFLFKAFHKALKDTDAYLQFADWWDYENFRPEDYQKEKLENGKEIMALAEQAYITYAKHLLPDKQPDGNVIFDRTRIESFLPKLEELGNKYPFYQYPAYFQAKLLLSLGDRENMLSALIPFARKKQNDFWVWEILSEAFTQDEEKVFALYCRALSCQSPEEMLINLRQKMAAMLIRKQLYNEARTETELLVAARNEKGYRIPDVVNNWQSQEWYISAVNLKNNKKLYNQYKHIADGILFADIPEVTVIVEFVNTDKKMLNFIETESKYGFFKYDRFLKNVNIGDTLKVRFQSGTPGGLFKVYTVTKADDAGFRNQFYKEVEGIVHIPAGKSFGFLDDVFIQPSLVTKHKLTDGALVKATAIKSYNESKKQWGWKMVVKL</sequence>
<evidence type="ECO:0000259" key="1">
    <source>
        <dbReference type="Pfam" id="PF22707"/>
    </source>
</evidence>
<proteinExistence type="predicted"/>
<dbReference type="Pfam" id="PF22708">
    <property type="entry name" value="S1CSD-TOTE-1"/>
    <property type="match status" value="1"/>
</dbReference>
<gene>
    <name evidence="3" type="ORF">SDC9_31886</name>
</gene>
<dbReference type="Pfam" id="PF22707">
    <property type="entry name" value="S1CSD-TOTE-2"/>
    <property type="match status" value="1"/>
</dbReference>
<name>A0A644V402_9ZZZZ</name>
<feature type="domain" description="TOTE conflict systems S1/CSD-like" evidence="1">
    <location>
        <begin position="444"/>
        <end position="502"/>
    </location>
</feature>
<protein>
    <submittedName>
        <fullName evidence="3">Uncharacterized protein</fullName>
    </submittedName>
</protein>
<dbReference type="InterPro" id="IPR054426">
    <property type="entry name" value="S1CSD-TOTE-1"/>
</dbReference>
<dbReference type="InterPro" id="IPR054427">
    <property type="entry name" value="S1CSD-TOTE-2"/>
</dbReference>
<comment type="caution">
    <text evidence="3">The sequence shown here is derived from an EMBL/GenBank/DDBJ whole genome shotgun (WGS) entry which is preliminary data.</text>
</comment>
<dbReference type="Pfam" id="PF22860">
    <property type="entry name" value="DUF7017"/>
    <property type="match status" value="1"/>
</dbReference>
<evidence type="ECO:0000259" key="2">
    <source>
        <dbReference type="Pfam" id="PF22708"/>
    </source>
</evidence>
<evidence type="ECO:0000313" key="3">
    <source>
        <dbReference type="EMBL" id="MPL85911.1"/>
    </source>
</evidence>
<feature type="domain" description="TOTE conflict systems S1/CSD-like" evidence="2">
    <location>
        <begin position="365"/>
        <end position="426"/>
    </location>
</feature>
<dbReference type="InterPro" id="IPR054283">
    <property type="entry name" value="DUF7017"/>
</dbReference>
<dbReference type="AlphaFoldDB" id="A0A644V402"/>